<dbReference type="PANTHER" id="PTHR22576:SF37">
    <property type="entry name" value="MUCOSA-ASSOCIATED LYMPHOID TISSUE LYMPHOMA TRANSLOCATION PROTEIN 1"/>
    <property type="match status" value="1"/>
</dbReference>
<name>A0ABT8YBZ2_9SPHN</name>
<dbReference type="Gene3D" id="3.40.50.1460">
    <property type="match status" value="1"/>
</dbReference>
<keyword evidence="1" id="KW-0175">Coiled coil</keyword>
<dbReference type="EC" id="3.4.22.-" evidence="3"/>
<evidence type="ECO:0000256" key="1">
    <source>
        <dbReference type="SAM" id="Coils"/>
    </source>
</evidence>
<dbReference type="InterPro" id="IPR029030">
    <property type="entry name" value="Caspase-like_dom_sf"/>
</dbReference>
<dbReference type="PANTHER" id="PTHR22576">
    <property type="entry name" value="MUCOSA ASSOCIATED LYMPHOID TISSUE LYMPHOMA TRANSLOCATION PROTEIN 1/PARACASPASE"/>
    <property type="match status" value="1"/>
</dbReference>
<dbReference type="GO" id="GO:0016787">
    <property type="term" value="F:hydrolase activity"/>
    <property type="evidence" value="ECO:0007669"/>
    <property type="project" value="UniProtKB-KW"/>
</dbReference>
<proteinExistence type="predicted"/>
<comment type="caution">
    <text evidence="3">The sequence shown here is derived from an EMBL/GenBank/DDBJ whole genome shotgun (WGS) entry which is preliminary data.</text>
</comment>
<evidence type="ECO:0000259" key="2">
    <source>
        <dbReference type="PROSITE" id="PS50208"/>
    </source>
</evidence>
<dbReference type="InterPro" id="IPR011600">
    <property type="entry name" value="Pept_C14_caspase"/>
</dbReference>
<dbReference type="Proteomes" id="UP001169764">
    <property type="component" value="Unassembled WGS sequence"/>
</dbReference>
<dbReference type="InterPro" id="IPR052039">
    <property type="entry name" value="Caspase-related_regulators"/>
</dbReference>
<dbReference type="Pfam" id="PF00656">
    <property type="entry name" value="Peptidase_C14"/>
    <property type="match status" value="1"/>
</dbReference>
<organism evidence="3 4">
    <name type="scientific">Sphingomonas natans</name>
    <dbReference type="NCBI Taxonomy" id="3063330"/>
    <lineage>
        <taxon>Bacteria</taxon>
        <taxon>Pseudomonadati</taxon>
        <taxon>Pseudomonadota</taxon>
        <taxon>Alphaproteobacteria</taxon>
        <taxon>Sphingomonadales</taxon>
        <taxon>Sphingomonadaceae</taxon>
        <taxon>Sphingomonas</taxon>
    </lineage>
</organism>
<sequence length="533" mass="57569">MIRQFYTVAILILLIIFPRSAEAALRKVALVIANAHYQNGGSLRNPINDAQLVADSLRADGFDSVDLRQELTRVEFEGALRDFKARASTADIAVIYYAGHGIEEAGKNWMIPVDAALEGPDDLPVHAMDLDRIMNAIRFAKVRMVILDACRNNPFSRSWVSKTRGETSAGLGVSQLDDYVVIYAAAPGQTAADGSGENSPFATSLSQRLKQSDLPIQLLGNAVRDDVMRATGGAQRPFVSASITSTLVFLAPSLGGHEGGVQNSVELLAWQDAQRANTGAAYAAYLEQFPRGQYIKLADANVKRLGSEPQLASDSGLSRRLTPDREPLATAQLNDSVVAYNDKIAQKHTADMDEYRKQIAELNETSKSLYDSYQKKVDDFKAEEGRWRDRVAACKKNDAKRCASAADTTNAVAVEKDKPVTWDEGVVVCIVPADAQSMTSRCEGPVASGSAILGTADGDRLVAKACGDRDGVHDLGHVAGKHVFGCGYGLHPDDKDGKRKGNRDLALKFGLPPIPGRSAFHCTRATTSFCRAI</sequence>
<protein>
    <submittedName>
        <fullName evidence="3">Caspase family protein</fullName>
        <ecNumber evidence="3">3.4.22.-</ecNumber>
    </submittedName>
</protein>
<dbReference type="InterPro" id="IPR001309">
    <property type="entry name" value="Pept_C14_p20"/>
</dbReference>
<evidence type="ECO:0000313" key="3">
    <source>
        <dbReference type="EMBL" id="MDO6415839.1"/>
    </source>
</evidence>
<dbReference type="SUPFAM" id="SSF52129">
    <property type="entry name" value="Caspase-like"/>
    <property type="match status" value="1"/>
</dbReference>
<keyword evidence="3" id="KW-0378">Hydrolase</keyword>
<accession>A0ABT8YBZ2</accession>
<feature type="coiled-coil region" evidence="1">
    <location>
        <begin position="345"/>
        <end position="372"/>
    </location>
</feature>
<dbReference type="PROSITE" id="PS50208">
    <property type="entry name" value="CASPASE_P20"/>
    <property type="match status" value="1"/>
</dbReference>
<feature type="domain" description="Caspase family p20" evidence="2">
    <location>
        <begin position="25"/>
        <end position="154"/>
    </location>
</feature>
<gene>
    <name evidence="3" type="ORF">Q4F19_15715</name>
</gene>
<dbReference type="RefSeq" id="WP_341850198.1">
    <property type="nucleotide sequence ID" value="NZ_JAUOTP010000007.1"/>
</dbReference>
<keyword evidence="4" id="KW-1185">Reference proteome</keyword>
<dbReference type="EMBL" id="JAUOTP010000007">
    <property type="protein sequence ID" value="MDO6415839.1"/>
    <property type="molecule type" value="Genomic_DNA"/>
</dbReference>
<evidence type="ECO:0000313" key="4">
    <source>
        <dbReference type="Proteomes" id="UP001169764"/>
    </source>
</evidence>
<reference evidence="3" key="1">
    <citation type="submission" date="2023-07" db="EMBL/GenBank/DDBJ databases">
        <authorList>
            <person name="Kim M."/>
        </authorList>
    </citation>
    <scope>NUCLEOTIDE SEQUENCE</scope>
    <source>
        <strain evidence="3">BIUV-7</strain>
    </source>
</reference>